<keyword evidence="2" id="KW-0732">Signal</keyword>
<dbReference type="GO" id="GO:0004252">
    <property type="term" value="F:serine-type endopeptidase activity"/>
    <property type="evidence" value="ECO:0007669"/>
    <property type="project" value="InterPro"/>
</dbReference>
<proteinExistence type="predicted"/>
<dbReference type="InterPro" id="IPR002884">
    <property type="entry name" value="P_dom"/>
</dbReference>
<dbReference type="SUPFAM" id="SSF141072">
    <property type="entry name" value="CalX-like"/>
    <property type="match status" value="3"/>
</dbReference>
<dbReference type="EMBL" id="PXOH01000018">
    <property type="protein sequence ID" value="PSF35665.1"/>
    <property type="molecule type" value="Genomic_DNA"/>
</dbReference>
<dbReference type="Proteomes" id="UP000239001">
    <property type="component" value="Unassembled WGS sequence"/>
</dbReference>
<gene>
    <name evidence="8" type="ORF">C7H19_15600</name>
</gene>
<dbReference type="Gene3D" id="2.60.120.260">
    <property type="entry name" value="Galactose-binding domain-like"/>
    <property type="match status" value="1"/>
</dbReference>
<dbReference type="RefSeq" id="WP_106457846.1">
    <property type="nucleotide sequence ID" value="NZ_PXOH01000018.1"/>
</dbReference>
<dbReference type="InterPro" id="IPR051171">
    <property type="entry name" value="CaCA"/>
</dbReference>
<evidence type="ECO:0000256" key="6">
    <source>
        <dbReference type="ARBA" id="ARBA00023065"/>
    </source>
</evidence>
<evidence type="ECO:0000313" key="8">
    <source>
        <dbReference type="EMBL" id="PSF35665.1"/>
    </source>
</evidence>
<keyword evidence="1" id="KW-0645">Protease</keyword>
<accession>A0A2T1LVB9</accession>
<dbReference type="Pfam" id="PF03160">
    <property type="entry name" value="Calx-beta"/>
    <property type="match status" value="3"/>
</dbReference>
<comment type="caution">
    <text evidence="8">The sequence shown here is derived from an EMBL/GenBank/DDBJ whole genome shotgun (WGS) entry which is preliminary data.</text>
</comment>
<dbReference type="PANTHER" id="PTHR11878:SF65">
    <property type="entry name" value="NA_CA-EXCHANGE PROTEIN, ISOFORM G"/>
    <property type="match status" value="1"/>
</dbReference>
<keyword evidence="6" id="KW-0813">Transport</keyword>
<dbReference type="GO" id="GO:0007154">
    <property type="term" value="P:cell communication"/>
    <property type="evidence" value="ECO:0007669"/>
    <property type="project" value="InterPro"/>
</dbReference>
<protein>
    <recommendedName>
        <fullName evidence="7">P/Homo B domain-containing protein</fullName>
    </recommendedName>
</protein>
<feature type="domain" description="P/Homo B" evidence="7">
    <location>
        <begin position="200"/>
        <end position="386"/>
    </location>
</feature>
<dbReference type="GO" id="GO:0006508">
    <property type="term" value="P:proteolysis"/>
    <property type="evidence" value="ECO:0007669"/>
    <property type="project" value="UniProtKB-KW"/>
</dbReference>
<dbReference type="SMART" id="SM00237">
    <property type="entry name" value="Calx_beta"/>
    <property type="match status" value="3"/>
</dbReference>
<evidence type="ECO:0000256" key="1">
    <source>
        <dbReference type="ARBA" id="ARBA00022670"/>
    </source>
</evidence>
<evidence type="ECO:0000313" key="9">
    <source>
        <dbReference type="Proteomes" id="UP000239001"/>
    </source>
</evidence>
<dbReference type="PROSITE" id="PS51829">
    <property type="entry name" value="P_HOMO_B"/>
    <property type="match status" value="1"/>
</dbReference>
<dbReference type="OrthoDB" id="415385at2"/>
<evidence type="ECO:0000256" key="2">
    <source>
        <dbReference type="ARBA" id="ARBA00022729"/>
    </source>
</evidence>
<dbReference type="AlphaFoldDB" id="A0A2T1LVB9"/>
<name>A0A2T1LVB9_9CHRO</name>
<keyword evidence="4" id="KW-0378">Hydrolase</keyword>
<dbReference type="InterPro" id="IPR008979">
    <property type="entry name" value="Galactose-bd-like_sf"/>
</dbReference>
<keyword evidence="9" id="KW-1185">Reference proteome</keyword>
<dbReference type="GO" id="GO:0030001">
    <property type="term" value="P:metal ion transport"/>
    <property type="evidence" value="ECO:0007669"/>
    <property type="project" value="TreeGrafter"/>
</dbReference>
<evidence type="ECO:0000259" key="7">
    <source>
        <dbReference type="PROSITE" id="PS51829"/>
    </source>
</evidence>
<dbReference type="SUPFAM" id="SSF49785">
    <property type="entry name" value="Galactose-binding domain-like"/>
    <property type="match status" value="1"/>
</dbReference>
<dbReference type="InterPro" id="IPR003644">
    <property type="entry name" value="Calx_beta"/>
</dbReference>
<dbReference type="Gene3D" id="2.60.40.2030">
    <property type="match status" value="3"/>
</dbReference>
<organism evidence="8 9">
    <name type="scientific">Aphanothece hegewaldii CCALA 016</name>
    <dbReference type="NCBI Taxonomy" id="2107694"/>
    <lineage>
        <taxon>Bacteria</taxon>
        <taxon>Bacillati</taxon>
        <taxon>Cyanobacteriota</taxon>
        <taxon>Cyanophyceae</taxon>
        <taxon>Oscillatoriophycideae</taxon>
        <taxon>Chroococcales</taxon>
        <taxon>Aphanothecaceae</taxon>
        <taxon>Aphanothece</taxon>
    </lineage>
</organism>
<dbReference type="InterPro" id="IPR038081">
    <property type="entry name" value="CalX-like_sf"/>
</dbReference>
<reference evidence="8 9" key="1">
    <citation type="submission" date="2018-03" db="EMBL/GenBank/DDBJ databases">
        <title>The ancient ancestry and fast evolution of plastids.</title>
        <authorList>
            <person name="Moore K.R."/>
            <person name="Magnabosco C."/>
            <person name="Momper L."/>
            <person name="Gold D.A."/>
            <person name="Bosak T."/>
            <person name="Fournier G.P."/>
        </authorList>
    </citation>
    <scope>NUCLEOTIDE SEQUENCE [LARGE SCALE GENOMIC DNA]</scope>
    <source>
        <strain evidence="8 9">CCALA 016</strain>
    </source>
</reference>
<keyword evidence="5" id="KW-0106">Calcium</keyword>
<sequence>MSNSQENYFSYSLNAPLSEKQESLTASRRFESKVSDSLENLTLSSRITQTEFVNVLKTGDVTINDRDNEEDNLTNTRLNFKRVDLPGGDNTILALSTSSGTLQFSSTTFSVNENGTLVQPITINRVGGSVGAITVPVQLRNPAGTATPGTDYTNNFPITVSFANGETSKTVSIPIVQDSLVEFNETINIQLGTPTGGATLGTQTTATYTILDDDPSIFSNFSSITINDVGAASLYPSSINVSGLTGLITKVTVTLRNMSHSFPDDVDILLVGPNGQKTLLMSDAGGEGDINGVNLTFNQTAAASLSDLGQISTGIYKPTDFVTGDTFAAPAPAGPYSANLEVFNNTNPNGTWRLYVVDDTIGDDGIIAGGWQLGIQTQPIINTPSISINDIRITEGNIETKNATFTVTLSGASNSNITVMYGTANGTALAGSDYTNTSGTLTFTPGQTSKTVSVPIIGDKTVEPSETFFVNLTSPTNATIADATGQGTIFNNDTTIQFSRPSFTSTEGGSPTTVTITRLGRLADPSTVQYYISNGTAIAGQDFTPTSLTTVTFNAGEKNKTISLSPINDTLAEPTEFAFLQLKYPTNGRLGSQNVALWNIRDNDSSTNIAGTTNLISQSSEPLLASYEPLNVLDNIATSANFFV</sequence>
<reference evidence="8 9" key="2">
    <citation type="submission" date="2018-03" db="EMBL/GenBank/DDBJ databases">
        <authorList>
            <person name="Keele B.F."/>
        </authorList>
    </citation>
    <scope>NUCLEOTIDE SEQUENCE [LARGE SCALE GENOMIC DNA]</scope>
    <source>
        <strain evidence="8 9">CCALA 016</strain>
    </source>
</reference>
<evidence type="ECO:0000256" key="3">
    <source>
        <dbReference type="ARBA" id="ARBA00022737"/>
    </source>
</evidence>
<evidence type="ECO:0000256" key="4">
    <source>
        <dbReference type="ARBA" id="ARBA00022801"/>
    </source>
</evidence>
<dbReference type="PANTHER" id="PTHR11878">
    <property type="entry name" value="SODIUM/CALCIUM EXCHANGER"/>
    <property type="match status" value="1"/>
</dbReference>
<evidence type="ECO:0000256" key="5">
    <source>
        <dbReference type="ARBA" id="ARBA00022837"/>
    </source>
</evidence>
<dbReference type="GO" id="GO:0016020">
    <property type="term" value="C:membrane"/>
    <property type="evidence" value="ECO:0007669"/>
    <property type="project" value="InterPro"/>
</dbReference>
<keyword evidence="3" id="KW-0677">Repeat</keyword>
<keyword evidence="6" id="KW-0406">Ion transport</keyword>